<evidence type="ECO:0000256" key="1">
    <source>
        <dbReference type="SAM" id="Coils"/>
    </source>
</evidence>
<organism evidence="2 3">
    <name type="scientific">Chromobacterium sinusclupearum</name>
    <dbReference type="NCBI Taxonomy" id="2077146"/>
    <lineage>
        <taxon>Bacteria</taxon>
        <taxon>Pseudomonadati</taxon>
        <taxon>Pseudomonadota</taxon>
        <taxon>Betaproteobacteria</taxon>
        <taxon>Neisseriales</taxon>
        <taxon>Chromobacteriaceae</taxon>
        <taxon>Chromobacterium</taxon>
    </lineage>
</organism>
<gene>
    <name evidence="2" type="ORF">C2134_18840</name>
</gene>
<dbReference type="PANTHER" id="PTHR38765">
    <property type="entry name" value="DUF484 DOMAIN-CONTAINING PROTEIN"/>
    <property type="match status" value="1"/>
</dbReference>
<name>A0A2K4MIV1_9NEIS</name>
<accession>A0A2K4MIV1</accession>
<dbReference type="EMBL" id="PPTF01000085">
    <property type="protein sequence ID" value="POA97011.1"/>
    <property type="molecule type" value="Genomic_DNA"/>
</dbReference>
<dbReference type="Proteomes" id="UP000236416">
    <property type="component" value="Unassembled WGS sequence"/>
</dbReference>
<feature type="coiled-coil region" evidence="1">
    <location>
        <begin position="38"/>
        <end position="65"/>
    </location>
</feature>
<keyword evidence="3" id="KW-1185">Reference proteome</keyword>
<dbReference type="PANTHER" id="PTHR38765:SF1">
    <property type="entry name" value="DUF484 DOMAIN-CONTAINING PROTEIN"/>
    <property type="match status" value="1"/>
</dbReference>
<dbReference type="Gene3D" id="3.30.450.40">
    <property type="match status" value="1"/>
</dbReference>
<comment type="caution">
    <text evidence="2">The sequence shown here is derived from an EMBL/GenBank/DDBJ whole genome shotgun (WGS) entry which is preliminary data.</text>
</comment>
<evidence type="ECO:0000313" key="2">
    <source>
        <dbReference type="EMBL" id="POA97011.1"/>
    </source>
</evidence>
<dbReference type="InterPro" id="IPR007435">
    <property type="entry name" value="DUF484"/>
</dbReference>
<dbReference type="AlphaFoldDB" id="A0A2K4MIV1"/>
<proteinExistence type="predicted"/>
<dbReference type="RefSeq" id="WP_103321626.1">
    <property type="nucleotide sequence ID" value="NZ_PPTF01000085.1"/>
</dbReference>
<keyword evidence="1" id="KW-0175">Coiled coil</keyword>
<dbReference type="Pfam" id="PF04340">
    <property type="entry name" value="DUF484"/>
    <property type="match status" value="1"/>
</dbReference>
<dbReference type="SUPFAM" id="SSF55781">
    <property type="entry name" value="GAF domain-like"/>
    <property type="match status" value="1"/>
</dbReference>
<protein>
    <submittedName>
        <fullName evidence="2">DUF484 domain-containing protein</fullName>
    </submittedName>
</protein>
<sequence>MHSEQVLAFLDEHPELLAQLAARYGLQPAPQNGDRVVVSFAERQLLELKDRNRQLEAQLQQLIERGHDNDRLLARLHRLTLAQLAARGAKERIAALKRALAEEFQLDRVALKLWHPAAEGDDEHYNARNEVQGLARNLNAPYCGPYVNDEVMGWFPAKPVLQSFAQVALRGADGQAFGILVLASDDAQRFTFDMHTQYLAQIGELASAALLSALEAA</sequence>
<evidence type="ECO:0000313" key="3">
    <source>
        <dbReference type="Proteomes" id="UP000236416"/>
    </source>
</evidence>
<reference evidence="2 3" key="1">
    <citation type="submission" date="2018-01" db="EMBL/GenBank/DDBJ databases">
        <title>Genomic Sequence of Chromobacterium MWU13-2610 from wild cranberry bogs within the Cape Cod National Seashore.</title>
        <authorList>
            <person name="O'Hara-Hanley K."/>
            <person name="Soby S."/>
            <person name="Harrison A."/>
        </authorList>
    </citation>
    <scope>NUCLEOTIDE SEQUENCE [LARGE SCALE GENOMIC DNA]</scope>
    <source>
        <strain evidence="2 3">MWU13-2610</strain>
    </source>
</reference>
<dbReference type="InterPro" id="IPR029016">
    <property type="entry name" value="GAF-like_dom_sf"/>
</dbReference>